<feature type="domain" description="Methyltransferase regulatory" evidence="1">
    <location>
        <begin position="223"/>
        <end position="303"/>
    </location>
</feature>
<dbReference type="InterPro" id="IPR025714">
    <property type="entry name" value="Methyltranfer_dom"/>
</dbReference>
<dbReference type="CDD" id="cd02440">
    <property type="entry name" value="AdoMet_MTases"/>
    <property type="match status" value="1"/>
</dbReference>
<dbReference type="Proteomes" id="UP001326613">
    <property type="component" value="Chromosome"/>
</dbReference>
<feature type="domain" description="Methyltransferase" evidence="2">
    <location>
        <begin position="50"/>
        <end position="159"/>
    </location>
</feature>
<dbReference type="Gene3D" id="3.40.50.150">
    <property type="entry name" value="Vaccinia Virus protein VP39"/>
    <property type="match status" value="1"/>
</dbReference>
<organism evidence="4 5">
    <name type="scientific">Candidatus Trichorickettsia mobilis</name>
    <dbReference type="NCBI Taxonomy" id="1346319"/>
    <lineage>
        <taxon>Bacteria</taxon>
        <taxon>Pseudomonadati</taxon>
        <taxon>Pseudomonadota</taxon>
        <taxon>Alphaproteobacteria</taxon>
        <taxon>Rickettsiales</taxon>
        <taxon>Rickettsiaceae</taxon>
        <taxon>Rickettsieae</taxon>
        <taxon>Candidatus Trichorickettsia</taxon>
    </lineage>
</organism>
<dbReference type="GO" id="GO:0032259">
    <property type="term" value="P:methylation"/>
    <property type="evidence" value="ECO:0007669"/>
    <property type="project" value="UniProtKB-KW"/>
</dbReference>
<sequence>MSDKVEITTKNNNNTYDEVPYESYPYIQSHPYHMMTLGILFGMQPTAPEKARVLELGCAAGGNIIPHAINYPKAQFVGVDLSKTQIEEADKHVQDLGLKNIKFHHCSITDIDDSFGKFDYIICHGVISWVPEFVRSKIFEIAQKNLSENGIAYISYNTLPGWNMIRTIRDMMLYHSATFSNVQDKISQSRLLLDFVKDSLEGSTSPYSEMLRNEANLLAKQSNHYLRHDHLEEENKQYYFNEFMAEANKHNLQYLSDSTLSTMYLGNMPPKVAEALKAVNDIVRTEQYMDFITNRRFRATLLCNSSIKLNRTINSDDITKFNLALTIIPEKELAQVDLNDSLDSLKFFLNGNKESSLSTSSPYMKAILYSFAEHLNNPISFDKLSASSNQKLGGNKLAEIKKEFLSNAMRLVLQGYITITLQNTRSKANLDCPKVAKLPVYQVTHTNNLWVTSLKHEAVEINIFEKYAIKYMDGKRTKQEIVDAVMPHVTAGELVLSREGKKIEDHEELVKELTNCLNVALNKAAANALLI</sequence>
<dbReference type="PANTHER" id="PTHR43667:SF2">
    <property type="entry name" value="FATTY ACID C-METHYL TRANSFERASE"/>
    <property type="match status" value="1"/>
</dbReference>
<dbReference type="Pfam" id="PF10119">
    <property type="entry name" value="MethyTransf_Reg"/>
    <property type="match status" value="1"/>
</dbReference>
<evidence type="ECO:0000259" key="1">
    <source>
        <dbReference type="Pfam" id="PF10119"/>
    </source>
</evidence>
<reference evidence="4 5" key="1">
    <citation type="submission" date="2022-10" db="EMBL/GenBank/DDBJ databases">
        <title>Host association and intracellularity evolved multiple times independently in the Rickettsiales.</title>
        <authorList>
            <person name="Castelli M."/>
            <person name="Nardi T."/>
            <person name="Gammuto L."/>
            <person name="Bellinzona G."/>
            <person name="Sabaneyeva E."/>
            <person name="Potekhin A."/>
            <person name="Serra V."/>
            <person name="Petroni G."/>
            <person name="Sassera D."/>
        </authorList>
    </citation>
    <scope>NUCLEOTIDE SEQUENCE [LARGE SCALE GENOMIC DNA]</scope>
    <source>
        <strain evidence="4 5">Kr 154-4</strain>
    </source>
</reference>
<protein>
    <submittedName>
        <fullName evidence="4">Methyltransferase domain protein</fullName>
    </submittedName>
</protein>
<keyword evidence="4" id="KW-0808">Transferase</keyword>
<feature type="domain" description="PKMT C-terminal winged helix" evidence="3">
    <location>
        <begin position="431"/>
        <end position="529"/>
    </location>
</feature>
<gene>
    <name evidence="4" type="ORF">Trichorick_00081</name>
</gene>
<dbReference type="Pfam" id="PF13847">
    <property type="entry name" value="Methyltransf_31"/>
    <property type="match status" value="1"/>
</dbReference>
<dbReference type="PANTHER" id="PTHR43667">
    <property type="entry name" value="CYCLOPROPANE-FATTY-ACYL-PHOSPHOLIPID SYNTHASE"/>
    <property type="match status" value="1"/>
</dbReference>
<evidence type="ECO:0000313" key="5">
    <source>
        <dbReference type="Proteomes" id="UP001326613"/>
    </source>
</evidence>
<proteinExistence type="predicted"/>
<keyword evidence="4" id="KW-0489">Methyltransferase</keyword>
<dbReference type="RefSeq" id="WP_323738300.1">
    <property type="nucleotide sequence ID" value="NZ_CP112932.1"/>
</dbReference>
<dbReference type="InterPro" id="IPR018773">
    <property type="entry name" value="MeTrfase_reg_dom_prd"/>
</dbReference>
<dbReference type="InterPro" id="IPR048976">
    <property type="entry name" value="WHD_PKMT"/>
</dbReference>
<name>A0ABZ0UVZ2_9RICK</name>
<accession>A0ABZ0UVZ2</accession>
<dbReference type="Pfam" id="PF21782">
    <property type="entry name" value="WHD_PKMT"/>
    <property type="match status" value="1"/>
</dbReference>
<dbReference type="SUPFAM" id="SSF53335">
    <property type="entry name" value="S-adenosyl-L-methionine-dependent methyltransferases"/>
    <property type="match status" value="1"/>
</dbReference>
<dbReference type="InterPro" id="IPR050723">
    <property type="entry name" value="CFA/CMAS"/>
</dbReference>
<dbReference type="InterPro" id="IPR029063">
    <property type="entry name" value="SAM-dependent_MTases_sf"/>
</dbReference>
<dbReference type="GO" id="GO:0008168">
    <property type="term" value="F:methyltransferase activity"/>
    <property type="evidence" value="ECO:0007669"/>
    <property type="project" value="UniProtKB-KW"/>
</dbReference>
<keyword evidence="5" id="KW-1185">Reference proteome</keyword>
<dbReference type="EMBL" id="CP112932">
    <property type="protein sequence ID" value="WPY00209.1"/>
    <property type="molecule type" value="Genomic_DNA"/>
</dbReference>
<evidence type="ECO:0000259" key="3">
    <source>
        <dbReference type="Pfam" id="PF21782"/>
    </source>
</evidence>
<evidence type="ECO:0000313" key="4">
    <source>
        <dbReference type="EMBL" id="WPY00209.1"/>
    </source>
</evidence>
<evidence type="ECO:0000259" key="2">
    <source>
        <dbReference type="Pfam" id="PF13847"/>
    </source>
</evidence>